<protein>
    <submittedName>
        <fullName evidence="1">Uncharacterized protein</fullName>
    </submittedName>
</protein>
<evidence type="ECO:0000313" key="2">
    <source>
        <dbReference type="Proteomes" id="UP001596289"/>
    </source>
</evidence>
<keyword evidence="2" id="KW-1185">Reference proteome</keyword>
<dbReference type="Proteomes" id="UP001596289">
    <property type="component" value="Unassembled WGS sequence"/>
</dbReference>
<dbReference type="RefSeq" id="WP_125552812.1">
    <property type="nucleotide sequence ID" value="NZ_JBHSSL010000113.1"/>
</dbReference>
<evidence type="ECO:0000313" key="1">
    <source>
        <dbReference type="EMBL" id="MFC6171542.1"/>
    </source>
</evidence>
<sequence length="62" mass="7128">MLLKVETTGNEIFYLNENQITYIEKVDVSVPDEDSTWRVHLVGEATTVFDVGYAQLKQHLTK</sequence>
<proteinExistence type="predicted"/>
<organism evidence="1 2">
    <name type="scientific">Loigolactobacillus jiayinensis</name>
    <dbReference type="NCBI Taxonomy" id="2486016"/>
    <lineage>
        <taxon>Bacteria</taxon>
        <taxon>Bacillati</taxon>
        <taxon>Bacillota</taxon>
        <taxon>Bacilli</taxon>
        <taxon>Lactobacillales</taxon>
        <taxon>Lactobacillaceae</taxon>
        <taxon>Loigolactobacillus</taxon>
    </lineage>
</organism>
<comment type="caution">
    <text evidence="1">The sequence shown here is derived from an EMBL/GenBank/DDBJ whole genome shotgun (WGS) entry which is preliminary data.</text>
</comment>
<name>A0ABW1RGB9_9LACO</name>
<dbReference type="EMBL" id="JBHSSL010000113">
    <property type="protein sequence ID" value="MFC6171542.1"/>
    <property type="molecule type" value="Genomic_DNA"/>
</dbReference>
<gene>
    <name evidence="1" type="ORF">ACFQGP_13360</name>
</gene>
<accession>A0ABW1RGB9</accession>
<reference evidence="2" key="1">
    <citation type="journal article" date="2019" name="Int. J. Syst. Evol. Microbiol.">
        <title>The Global Catalogue of Microorganisms (GCM) 10K type strain sequencing project: providing services to taxonomists for standard genome sequencing and annotation.</title>
        <authorList>
            <consortium name="The Broad Institute Genomics Platform"/>
            <consortium name="The Broad Institute Genome Sequencing Center for Infectious Disease"/>
            <person name="Wu L."/>
            <person name="Ma J."/>
        </authorList>
    </citation>
    <scope>NUCLEOTIDE SEQUENCE [LARGE SCALE GENOMIC DNA]</scope>
    <source>
        <strain evidence="2">CCM 8904</strain>
    </source>
</reference>